<protein>
    <submittedName>
        <fullName evidence="3">Transporter substrate-binding domain-containing protein</fullName>
    </submittedName>
</protein>
<dbReference type="PANTHER" id="PTHR38834:SF3">
    <property type="entry name" value="SOLUTE-BINDING PROTEIN FAMILY 3_N-TERMINAL DOMAIN-CONTAINING PROTEIN"/>
    <property type="match status" value="1"/>
</dbReference>
<dbReference type="InterPro" id="IPR001638">
    <property type="entry name" value="Solute-binding_3/MltF_N"/>
</dbReference>
<dbReference type="SUPFAM" id="SSF53850">
    <property type="entry name" value="Periplasmic binding protein-like II"/>
    <property type="match status" value="1"/>
</dbReference>
<dbReference type="Pfam" id="PF00497">
    <property type="entry name" value="SBP_bac_3"/>
    <property type="match status" value="1"/>
</dbReference>
<organism evidence="3 4">
    <name type="scientific">Rheinheimera riviphila</name>
    <dbReference type="NCBI Taxonomy" id="1834037"/>
    <lineage>
        <taxon>Bacteria</taxon>
        <taxon>Pseudomonadati</taxon>
        <taxon>Pseudomonadota</taxon>
        <taxon>Gammaproteobacteria</taxon>
        <taxon>Chromatiales</taxon>
        <taxon>Chromatiaceae</taxon>
        <taxon>Rheinheimera</taxon>
    </lineage>
</organism>
<dbReference type="Gene3D" id="3.40.190.10">
    <property type="entry name" value="Periplasmic binding protein-like II"/>
    <property type="match status" value="2"/>
</dbReference>
<reference evidence="3 4" key="1">
    <citation type="submission" date="2019-01" db="EMBL/GenBank/DDBJ databases">
        <authorList>
            <person name="Chen W.-M."/>
        </authorList>
    </citation>
    <scope>NUCLEOTIDE SEQUENCE [LARGE SCALE GENOMIC DNA]</scope>
    <source>
        <strain evidence="3 4">KYPC3</strain>
    </source>
</reference>
<evidence type="ECO:0000259" key="2">
    <source>
        <dbReference type="Pfam" id="PF00497"/>
    </source>
</evidence>
<proteinExistence type="predicted"/>
<dbReference type="PANTHER" id="PTHR38834">
    <property type="entry name" value="PERIPLASMIC SUBSTRATE BINDING PROTEIN FAMILY 3"/>
    <property type="match status" value="1"/>
</dbReference>
<dbReference type="OrthoDB" id="8587856at2"/>
<evidence type="ECO:0000313" key="3">
    <source>
        <dbReference type="EMBL" id="RVU34382.1"/>
    </source>
</evidence>
<evidence type="ECO:0000313" key="4">
    <source>
        <dbReference type="Proteomes" id="UP000283077"/>
    </source>
</evidence>
<evidence type="ECO:0000256" key="1">
    <source>
        <dbReference type="SAM" id="SignalP"/>
    </source>
</evidence>
<feature type="chain" id="PRO_5019236056" evidence="1">
    <location>
        <begin position="17"/>
        <end position="243"/>
    </location>
</feature>
<dbReference type="AlphaFoldDB" id="A0A437QIK7"/>
<gene>
    <name evidence="3" type="ORF">EOE67_15130</name>
</gene>
<keyword evidence="4" id="KW-1185">Reference proteome</keyword>
<keyword evidence="1" id="KW-0732">Signal</keyword>
<dbReference type="EMBL" id="SACS01000018">
    <property type="protein sequence ID" value="RVU34382.1"/>
    <property type="molecule type" value="Genomic_DNA"/>
</dbReference>
<comment type="caution">
    <text evidence="3">The sequence shown here is derived from an EMBL/GenBank/DDBJ whole genome shotgun (WGS) entry which is preliminary data.</text>
</comment>
<feature type="signal peptide" evidence="1">
    <location>
        <begin position="1"/>
        <end position="16"/>
    </location>
</feature>
<dbReference type="RefSeq" id="WP_127700179.1">
    <property type="nucleotide sequence ID" value="NZ_SACS01000018.1"/>
</dbReference>
<dbReference type="Proteomes" id="UP000283077">
    <property type="component" value="Unassembled WGS sequence"/>
</dbReference>
<sequence>MRCYGWLLGLSFQALATPVPLVTEIFPPYQQLNAQGQLHGWSVDIVQQLFAEAGLGYETQVLPWPRAVKMANEQPGTFIFSLLQTDERLSKYHWVVPLCPMRISFYAAASRTDVAPRNINEAHNFIVGIEQGQANYKYLINHGFRESKNLVVVGQNHQLRQMLALKRVDLILVSENFVEQQNLRHPGQTELRKVFSATELERTLFLAAHLQTDPDNIKRLQQAYRRLFAVTPPRCQTLAGTTD</sequence>
<accession>A0A437QIK7</accession>
<name>A0A437QIK7_9GAMM</name>
<feature type="domain" description="Solute-binding protein family 3/N-terminal" evidence="2">
    <location>
        <begin position="25"/>
        <end position="144"/>
    </location>
</feature>